<protein>
    <recommendedName>
        <fullName evidence="3">Reverse transcriptase domain-containing protein</fullName>
    </recommendedName>
</protein>
<name>A0A974DWV8_XENLA</name>
<proteinExistence type="predicted"/>
<dbReference type="EMBL" id="CM004467">
    <property type="protein sequence ID" value="OCT98741.1"/>
    <property type="molecule type" value="Genomic_DNA"/>
</dbReference>
<reference evidence="2" key="1">
    <citation type="journal article" date="2016" name="Nature">
        <title>Genome evolution in the allotetraploid frog Xenopus laevis.</title>
        <authorList>
            <person name="Session A.M."/>
            <person name="Uno Y."/>
            <person name="Kwon T."/>
            <person name="Chapman J.A."/>
            <person name="Toyoda A."/>
            <person name="Takahashi S."/>
            <person name="Fukui A."/>
            <person name="Hikosaka A."/>
            <person name="Suzuki A."/>
            <person name="Kondo M."/>
            <person name="van Heeringen S.J."/>
            <person name="Quigley I."/>
            <person name="Heinz S."/>
            <person name="Ogino H."/>
            <person name="Ochi H."/>
            <person name="Hellsten U."/>
            <person name="Lyons J.B."/>
            <person name="Simakov O."/>
            <person name="Putnam N."/>
            <person name="Stites J."/>
            <person name="Kuroki Y."/>
            <person name="Tanaka T."/>
            <person name="Michiue T."/>
            <person name="Watanabe M."/>
            <person name="Bogdanovic O."/>
            <person name="Lister R."/>
            <person name="Georgiou G."/>
            <person name="Paranjpe S.S."/>
            <person name="van Kruijsbergen I."/>
            <person name="Shu S."/>
            <person name="Carlson J."/>
            <person name="Kinoshita T."/>
            <person name="Ohta Y."/>
            <person name="Mawaribuchi S."/>
            <person name="Jenkins J."/>
            <person name="Grimwood J."/>
            <person name="Schmutz J."/>
            <person name="Mitros T."/>
            <person name="Mozaffari S.V."/>
            <person name="Suzuki Y."/>
            <person name="Haramoto Y."/>
            <person name="Yamamoto T.S."/>
            <person name="Takagi C."/>
            <person name="Heald R."/>
            <person name="Miller K."/>
            <person name="Haudenschild C."/>
            <person name="Kitzman J."/>
            <person name="Nakayama T."/>
            <person name="Izutsu Y."/>
            <person name="Robert J."/>
            <person name="Fortriede J."/>
            <person name="Burns K."/>
            <person name="Lotay V."/>
            <person name="Karimi K."/>
            <person name="Yasuoka Y."/>
            <person name="Dichmann D.S."/>
            <person name="Flajnik M.F."/>
            <person name="Houston D.W."/>
            <person name="Shendure J."/>
            <person name="DuPasquier L."/>
            <person name="Vize P.D."/>
            <person name="Zorn A.M."/>
            <person name="Ito M."/>
            <person name="Marcotte E.M."/>
            <person name="Wallingford J.B."/>
            <person name="Ito Y."/>
            <person name="Asashima M."/>
            <person name="Ueno N."/>
            <person name="Matsuda Y."/>
            <person name="Veenstra G.J."/>
            <person name="Fujiyama A."/>
            <person name="Harland R.M."/>
            <person name="Taira M."/>
            <person name="Rokhsar D.S."/>
        </authorList>
    </citation>
    <scope>NUCLEOTIDE SEQUENCE [LARGE SCALE GENOMIC DNA]</scope>
    <source>
        <strain evidence="2">J</strain>
    </source>
</reference>
<organism evidence="1 2">
    <name type="scientific">Xenopus laevis</name>
    <name type="common">African clawed frog</name>
    <dbReference type="NCBI Taxonomy" id="8355"/>
    <lineage>
        <taxon>Eukaryota</taxon>
        <taxon>Metazoa</taxon>
        <taxon>Chordata</taxon>
        <taxon>Craniata</taxon>
        <taxon>Vertebrata</taxon>
        <taxon>Euteleostomi</taxon>
        <taxon>Amphibia</taxon>
        <taxon>Batrachia</taxon>
        <taxon>Anura</taxon>
        <taxon>Pipoidea</taxon>
        <taxon>Pipidae</taxon>
        <taxon>Xenopodinae</taxon>
        <taxon>Xenopus</taxon>
        <taxon>Xenopus</taxon>
    </lineage>
</organism>
<dbReference type="Proteomes" id="UP000694892">
    <property type="component" value="Chromosome 1S"/>
</dbReference>
<sequence length="244" mass="28381">MAPQNANLFMAQLEENYLASCNTRPLTYLQYIDDILIIWTVSEKELLAFHQRFNQFHPPSTLPLTTLTHTSNSWIQPSTSKMESYKHPYTKNQQAVLHILYTRLKQIFPELPLLSYRQPLNLREMIVRSALPKTTKAGTFPCNSNRFETCKYILCKDQVAIPNTQKIYTILDHYSCASSNVVYMITCTKHKINSKSCDTPVLILKGNFKTERERKIYEFKCMELFNTLRQGLNLGSGFMSHYMT</sequence>
<accession>A0A974DWV8</accession>
<dbReference type="AlphaFoldDB" id="A0A974DWV8"/>
<evidence type="ECO:0000313" key="1">
    <source>
        <dbReference type="EMBL" id="OCT98741.1"/>
    </source>
</evidence>
<gene>
    <name evidence="1" type="ORF">XELAEV_18010973mg</name>
</gene>
<dbReference type="PANTHER" id="PTHR21301">
    <property type="entry name" value="REVERSE TRANSCRIPTASE"/>
    <property type="match status" value="1"/>
</dbReference>
<evidence type="ECO:0008006" key="3">
    <source>
        <dbReference type="Google" id="ProtNLM"/>
    </source>
</evidence>
<dbReference type="PANTHER" id="PTHR21301:SF10">
    <property type="entry name" value="REVERSE TRANSCRIPTASE DOMAIN-CONTAINING PROTEIN"/>
    <property type="match status" value="1"/>
</dbReference>
<evidence type="ECO:0000313" key="2">
    <source>
        <dbReference type="Proteomes" id="UP000694892"/>
    </source>
</evidence>